<dbReference type="InterPro" id="IPR023214">
    <property type="entry name" value="HAD_sf"/>
</dbReference>
<keyword evidence="2" id="KW-1185">Reference proteome</keyword>
<sequence>MIQAAIFDMDGLLVDSEPFWREVEIEVFRTVGLEMDDEMCKRTTGLPTDTVVRYWYEKYPWHNRSVEEVNADIIQGAYDQIGKRAGPMPGVPAILELFRQQGIPMAIASASPMHLIEVVLDRLNIRSYFTLWHSATLEKRNKPHPDVYLGTARKLGVEPHRCIAFEDSGNGLKSAHAAEMLTVSVPADYEFDDPKFDLATLKIPSLTAFTLSQLRELENQLSITQITR</sequence>
<comment type="caution">
    <text evidence="1">The sequence shown here is derived from an EMBL/GenBank/DDBJ whole genome shotgun (WGS) entry which is preliminary data.</text>
</comment>
<dbReference type="InterPro" id="IPR041492">
    <property type="entry name" value="HAD_2"/>
</dbReference>
<dbReference type="SFLD" id="SFLDG01135">
    <property type="entry name" value="C1.5.6:_HAD__Beta-PGM__Phospha"/>
    <property type="match status" value="1"/>
</dbReference>
<dbReference type="InterPro" id="IPR036412">
    <property type="entry name" value="HAD-like_sf"/>
</dbReference>
<dbReference type="Gene3D" id="3.40.50.1000">
    <property type="entry name" value="HAD superfamily/HAD-like"/>
    <property type="match status" value="1"/>
</dbReference>
<dbReference type="RefSeq" id="WP_150879557.1">
    <property type="nucleotide sequence ID" value="NZ_VTWS01000005.1"/>
</dbReference>
<dbReference type="InterPro" id="IPR023198">
    <property type="entry name" value="PGP-like_dom2"/>
</dbReference>
<protein>
    <submittedName>
        <fullName evidence="1">Hexitol phosphatase HxpB</fullName>
    </submittedName>
</protein>
<dbReference type="SUPFAM" id="SSF56784">
    <property type="entry name" value="HAD-like"/>
    <property type="match status" value="1"/>
</dbReference>
<reference evidence="1 2" key="1">
    <citation type="submission" date="2019-09" db="EMBL/GenBank/DDBJ databases">
        <title>Genome Sequence of Larkinella sp MA1.</title>
        <authorList>
            <person name="Srinivasan S."/>
        </authorList>
    </citation>
    <scope>NUCLEOTIDE SEQUENCE [LARGE SCALE GENOMIC DNA]</scope>
    <source>
        <strain evidence="1 2">MA1</strain>
    </source>
</reference>
<dbReference type="Pfam" id="PF13419">
    <property type="entry name" value="HAD_2"/>
    <property type="match status" value="1"/>
</dbReference>
<dbReference type="CDD" id="cd07505">
    <property type="entry name" value="HAD_BPGM-like"/>
    <property type="match status" value="1"/>
</dbReference>
<dbReference type="PANTHER" id="PTHR18901:SF38">
    <property type="entry name" value="PSEUDOURIDINE-5'-PHOSPHATASE"/>
    <property type="match status" value="1"/>
</dbReference>
<dbReference type="EMBL" id="VTWS01000005">
    <property type="protein sequence ID" value="KAA9349910.1"/>
    <property type="molecule type" value="Genomic_DNA"/>
</dbReference>
<evidence type="ECO:0000313" key="2">
    <source>
        <dbReference type="Proteomes" id="UP000326344"/>
    </source>
</evidence>
<organism evidence="1 2">
    <name type="scientific">Larkinella humicola</name>
    <dbReference type="NCBI Taxonomy" id="2607654"/>
    <lineage>
        <taxon>Bacteria</taxon>
        <taxon>Pseudomonadati</taxon>
        <taxon>Bacteroidota</taxon>
        <taxon>Cytophagia</taxon>
        <taxon>Cytophagales</taxon>
        <taxon>Spirosomataceae</taxon>
        <taxon>Larkinella</taxon>
    </lineage>
</organism>
<proteinExistence type="predicted"/>
<dbReference type="Proteomes" id="UP000326344">
    <property type="component" value="Unassembled WGS sequence"/>
</dbReference>
<gene>
    <name evidence="1" type="primary">hxpB</name>
    <name evidence="1" type="ORF">F0P93_20940</name>
</gene>
<dbReference type="InterPro" id="IPR006439">
    <property type="entry name" value="HAD-SF_hydro_IA"/>
</dbReference>
<dbReference type="NCBIfam" id="TIGR01509">
    <property type="entry name" value="HAD-SF-IA-v3"/>
    <property type="match status" value="1"/>
</dbReference>
<accession>A0A5N1JH10</accession>
<dbReference type="Gene3D" id="1.10.150.240">
    <property type="entry name" value="Putative phosphatase, domain 2"/>
    <property type="match status" value="1"/>
</dbReference>
<dbReference type="AlphaFoldDB" id="A0A5N1JH10"/>
<dbReference type="SFLD" id="SFLDS00003">
    <property type="entry name" value="Haloacid_Dehalogenase"/>
    <property type="match status" value="1"/>
</dbReference>
<dbReference type="SFLD" id="SFLDG01129">
    <property type="entry name" value="C1.5:_HAD__Beta-PGM__Phosphata"/>
    <property type="match status" value="1"/>
</dbReference>
<name>A0A5N1JH10_9BACT</name>
<dbReference type="PANTHER" id="PTHR18901">
    <property type="entry name" value="2-DEOXYGLUCOSE-6-PHOSPHATE PHOSPHATASE 2"/>
    <property type="match status" value="1"/>
</dbReference>
<dbReference type="NCBIfam" id="NF008087">
    <property type="entry name" value="PRK10826.1"/>
    <property type="match status" value="1"/>
</dbReference>
<evidence type="ECO:0000313" key="1">
    <source>
        <dbReference type="EMBL" id="KAA9349910.1"/>
    </source>
</evidence>